<feature type="domain" description="TNFR-Cys" evidence="3">
    <location>
        <begin position="81"/>
        <end position="120"/>
    </location>
</feature>
<dbReference type="InParanoid" id="A0A1S3IH62"/>
<comment type="caution">
    <text evidence="1">Lacks conserved residue(s) required for the propagation of feature annotation.</text>
</comment>
<keyword evidence="4" id="KW-1185">Reference proteome</keyword>
<keyword evidence="1" id="KW-1015">Disulfide bond</keyword>
<dbReference type="RefSeq" id="XP_013397468.1">
    <property type="nucleotide sequence ID" value="XM_013542014.1"/>
</dbReference>
<dbReference type="SMART" id="SM00208">
    <property type="entry name" value="TNFR"/>
    <property type="match status" value="1"/>
</dbReference>
<accession>A0A1S3IH62</accession>
<name>A0A1S3IH62_LINAN</name>
<protein>
    <submittedName>
        <fullName evidence="5">Uncharacterized protein LOC106164199</fullName>
    </submittedName>
</protein>
<evidence type="ECO:0000259" key="3">
    <source>
        <dbReference type="PROSITE" id="PS50050"/>
    </source>
</evidence>
<feature type="disulfide bond" evidence="1">
    <location>
        <begin position="102"/>
        <end position="120"/>
    </location>
</feature>
<dbReference type="Gene3D" id="2.10.50.10">
    <property type="entry name" value="Tumor Necrosis Factor Receptor, subunit A, domain 2"/>
    <property type="match status" value="1"/>
</dbReference>
<keyword evidence="2" id="KW-0732">Signal</keyword>
<proteinExistence type="predicted"/>
<evidence type="ECO:0000313" key="5">
    <source>
        <dbReference type="RefSeq" id="XP_013397468.1"/>
    </source>
</evidence>
<evidence type="ECO:0000313" key="4">
    <source>
        <dbReference type="Proteomes" id="UP000085678"/>
    </source>
</evidence>
<reference evidence="5" key="1">
    <citation type="submission" date="2025-08" db="UniProtKB">
        <authorList>
            <consortium name="RefSeq"/>
        </authorList>
    </citation>
    <scope>IDENTIFICATION</scope>
    <source>
        <tissue evidence="5">Gonads</tissue>
    </source>
</reference>
<dbReference type="PROSITE" id="PS50050">
    <property type="entry name" value="TNFR_NGFR_2"/>
    <property type="match status" value="1"/>
</dbReference>
<dbReference type="GeneID" id="106164199"/>
<gene>
    <name evidence="5" type="primary">LOC106164199</name>
</gene>
<dbReference type="OrthoDB" id="6273222at2759"/>
<evidence type="ECO:0000256" key="1">
    <source>
        <dbReference type="PROSITE-ProRule" id="PRU00206"/>
    </source>
</evidence>
<evidence type="ECO:0000256" key="2">
    <source>
        <dbReference type="SAM" id="SignalP"/>
    </source>
</evidence>
<feature type="chain" id="PRO_5010240937" evidence="2">
    <location>
        <begin position="18"/>
        <end position="127"/>
    </location>
</feature>
<dbReference type="InterPro" id="IPR001368">
    <property type="entry name" value="TNFR/NGFR_Cys_rich_reg"/>
</dbReference>
<feature type="disulfide bond" evidence="1">
    <location>
        <begin position="99"/>
        <end position="112"/>
    </location>
</feature>
<dbReference type="PROSITE" id="PS00652">
    <property type="entry name" value="TNFR_NGFR_1"/>
    <property type="match status" value="1"/>
</dbReference>
<dbReference type="KEGG" id="lak:106164199"/>
<dbReference type="Proteomes" id="UP000085678">
    <property type="component" value="Unplaced"/>
</dbReference>
<feature type="repeat" description="TNFR-Cys" evidence="1">
    <location>
        <begin position="81"/>
        <end position="120"/>
    </location>
</feature>
<dbReference type="AlphaFoldDB" id="A0A1S3IH62"/>
<organism evidence="4 5">
    <name type="scientific">Lingula anatina</name>
    <name type="common">Brachiopod</name>
    <name type="synonym">Lingula unguis</name>
    <dbReference type="NCBI Taxonomy" id="7574"/>
    <lineage>
        <taxon>Eukaryota</taxon>
        <taxon>Metazoa</taxon>
        <taxon>Spiralia</taxon>
        <taxon>Lophotrochozoa</taxon>
        <taxon>Brachiopoda</taxon>
        <taxon>Linguliformea</taxon>
        <taxon>Lingulata</taxon>
        <taxon>Lingulida</taxon>
        <taxon>Linguloidea</taxon>
        <taxon>Lingulidae</taxon>
        <taxon>Lingula</taxon>
    </lineage>
</organism>
<feature type="signal peptide" evidence="2">
    <location>
        <begin position="1"/>
        <end position="17"/>
    </location>
</feature>
<sequence>MDIKCLALVFCFLVVLGTPSPVRRSTVRPQPGLCSLQGRALPPCQRWHKIDRNGCCRPCKCHKGKGKKLSTQDPCKEKCKPCIAKETFNQHFDYFCKSCQTCGANEVVVQQCTVSSDTVCHAMYAFV</sequence>